<feature type="non-terminal residue" evidence="3">
    <location>
        <position position="227"/>
    </location>
</feature>
<keyword evidence="2" id="KW-0548">Nucleotidyltransferase</keyword>
<dbReference type="NCBIfam" id="TIGR00466">
    <property type="entry name" value="kdsB"/>
    <property type="match status" value="1"/>
</dbReference>
<dbReference type="SUPFAM" id="SSF53448">
    <property type="entry name" value="Nucleotide-diphospho-sugar transferases"/>
    <property type="match status" value="1"/>
</dbReference>
<dbReference type="EMBL" id="UINC01122898">
    <property type="protein sequence ID" value="SVC99000.1"/>
    <property type="molecule type" value="Genomic_DNA"/>
</dbReference>
<dbReference type="PANTHER" id="PTHR42866:SF2">
    <property type="entry name" value="3-DEOXY-MANNO-OCTULOSONATE CYTIDYLYLTRANSFERASE, MITOCHONDRIAL"/>
    <property type="match status" value="1"/>
</dbReference>
<dbReference type="NCBIfam" id="NF003952">
    <property type="entry name" value="PRK05450.1-5"/>
    <property type="match status" value="1"/>
</dbReference>
<gene>
    <name evidence="3" type="ORF">METZ01_LOCUS351854</name>
</gene>
<name>A0A382RNK1_9ZZZZ</name>
<evidence type="ECO:0000256" key="1">
    <source>
        <dbReference type="ARBA" id="ARBA00022679"/>
    </source>
</evidence>
<reference evidence="3" key="1">
    <citation type="submission" date="2018-05" db="EMBL/GenBank/DDBJ databases">
        <authorList>
            <person name="Lanie J.A."/>
            <person name="Ng W.-L."/>
            <person name="Kazmierczak K.M."/>
            <person name="Andrzejewski T.M."/>
            <person name="Davidsen T.M."/>
            <person name="Wayne K.J."/>
            <person name="Tettelin H."/>
            <person name="Glass J.I."/>
            <person name="Rusch D."/>
            <person name="Podicherti R."/>
            <person name="Tsui H.-C.T."/>
            <person name="Winkler M.E."/>
        </authorList>
    </citation>
    <scope>NUCLEOTIDE SEQUENCE</scope>
</reference>
<dbReference type="Gene3D" id="3.90.550.10">
    <property type="entry name" value="Spore Coat Polysaccharide Biosynthesis Protein SpsA, Chain A"/>
    <property type="match status" value="1"/>
</dbReference>
<accession>A0A382RNK1</accession>
<dbReference type="CDD" id="cd02517">
    <property type="entry name" value="CMP-KDO-Synthetase"/>
    <property type="match status" value="1"/>
</dbReference>
<dbReference type="Pfam" id="PF02348">
    <property type="entry name" value="CTP_transf_3"/>
    <property type="match status" value="1"/>
</dbReference>
<evidence type="ECO:0000313" key="3">
    <source>
        <dbReference type="EMBL" id="SVC99000.1"/>
    </source>
</evidence>
<dbReference type="PANTHER" id="PTHR42866">
    <property type="entry name" value="3-DEOXY-MANNO-OCTULOSONATE CYTIDYLYLTRANSFERASE"/>
    <property type="match status" value="1"/>
</dbReference>
<evidence type="ECO:0000256" key="2">
    <source>
        <dbReference type="ARBA" id="ARBA00022695"/>
    </source>
</evidence>
<organism evidence="3">
    <name type="scientific">marine metagenome</name>
    <dbReference type="NCBI Taxonomy" id="408172"/>
    <lineage>
        <taxon>unclassified sequences</taxon>
        <taxon>metagenomes</taxon>
        <taxon>ecological metagenomes</taxon>
    </lineage>
</organism>
<dbReference type="GO" id="GO:0005829">
    <property type="term" value="C:cytosol"/>
    <property type="evidence" value="ECO:0007669"/>
    <property type="project" value="TreeGrafter"/>
</dbReference>
<dbReference type="AlphaFoldDB" id="A0A382RNK1"/>
<sequence length="227" mass="25543">MPFTVIIPARFGSKRLPGKPLLEINEKPLIQIVFEKAIKSKAEKVYVASDHKKILDRCKEFGAAAVNTSPNHLTGTDRIAEVITKLNLEGESIIVNLQGDEPFIDPKDINNVAELLRDRNNFTMGTLFTDLKVDEEDNPNVVKIWVNKNKKVKGFSRNKSFLNNQSLLMAKHLGIYSYRAGFIKKFVNWDQTKNEVSENLEQLRALDNNIPIGAIKALSINPIGIDT</sequence>
<dbReference type="InterPro" id="IPR029044">
    <property type="entry name" value="Nucleotide-diphossugar_trans"/>
</dbReference>
<proteinExistence type="predicted"/>
<evidence type="ECO:0008006" key="4">
    <source>
        <dbReference type="Google" id="ProtNLM"/>
    </source>
</evidence>
<dbReference type="InterPro" id="IPR004528">
    <property type="entry name" value="KdsB"/>
</dbReference>
<dbReference type="GO" id="GO:0008690">
    <property type="term" value="F:3-deoxy-manno-octulosonate cytidylyltransferase activity"/>
    <property type="evidence" value="ECO:0007669"/>
    <property type="project" value="InterPro"/>
</dbReference>
<protein>
    <recommendedName>
        <fullName evidence="4">3-deoxy-manno-octulosonate cytidylyltransferase</fullName>
    </recommendedName>
</protein>
<keyword evidence="1" id="KW-0808">Transferase</keyword>
<dbReference type="InterPro" id="IPR003329">
    <property type="entry name" value="Cytidylyl_trans"/>
</dbReference>